<keyword evidence="1" id="KW-0812">Transmembrane</keyword>
<evidence type="ECO:0000313" key="2">
    <source>
        <dbReference type="EMBL" id="EDR03316.1"/>
    </source>
</evidence>
<dbReference type="HOGENOM" id="CLU_205595_0_0_1"/>
<name>B0DQ28_LACBS</name>
<protein>
    <submittedName>
        <fullName evidence="2">Predicted protein</fullName>
    </submittedName>
</protein>
<dbReference type="Proteomes" id="UP000001194">
    <property type="component" value="Unassembled WGS sequence"/>
</dbReference>
<dbReference type="InParanoid" id="B0DQ28"/>
<dbReference type="AlphaFoldDB" id="B0DQ28"/>
<reference evidence="2 3" key="1">
    <citation type="journal article" date="2008" name="Nature">
        <title>The genome of Laccaria bicolor provides insights into mycorrhizal symbiosis.</title>
        <authorList>
            <person name="Martin F."/>
            <person name="Aerts A."/>
            <person name="Ahren D."/>
            <person name="Brun A."/>
            <person name="Danchin E.G.J."/>
            <person name="Duchaussoy F."/>
            <person name="Gibon J."/>
            <person name="Kohler A."/>
            <person name="Lindquist E."/>
            <person name="Pereda V."/>
            <person name="Salamov A."/>
            <person name="Shapiro H.J."/>
            <person name="Wuyts J."/>
            <person name="Blaudez D."/>
            <person name="Buee M."/>
            <person name="Brokstein P."/>
            <person name="Canbaeck B."/>
            <person name="Cohen D."/>
            <person name="Courty P.E."/>
            <person name="Coutinho P.M."/>
            <person name="Delaruelle C."/>
            <person name="Detter J.C."/>
            <person name="Deveau A."/>
            <person name="DiFazio S."/>
            <person name="Duplessis S."/>
            <person name="Fraissinet-Tachet L."/>
            <person name="Lucic E."/>
            <person name="Frey-Klett P."/>
            <person name="Fourrey C."/>
            <person name="Feussner I."/>
            <person name="Gay G."/>
            <person name="Grimwood J."/>
            <person name="Hoegger P.J."/>
            <person name="Jain P."/>
            <person name="Kilaru S."/>
            <person name="Labbe J."/>
            <person name="Lin Y.C."/>
            <person name="Legue V."/>
            <person name="Le Tacon F."/>
            <person name="Marmeisse R."/>
            <person name="Melayah D."/>
            <person name="Montanini B."/>
            <person name="Muratet M."/>
            <person name="Nehls U."/>
            <person name="Niculita-Hirzel H."/>
            <person name="Oudot-Le Secq M.P."/>
            <person name="Peter M."/>
            <person name="Quesneville H."/>
            <person name="Rajashekar B."/>
            <person name="Reich M."/>
            <person name="Rouhier N."/>
            <person name="Schmutz J."/>
            <person name="Yin T."/>
            <person name="Chalot M."/>
            <person name="Henrissat B."/>
            <person name="Kuees U."/>
            <person name="Lucas S."/>
            <person name="Van de Peer Y."/>
            <person name="Podila G.K."/>
            <person name="Polle A."/>
            <person name="Pukkila P.J."/>
            <person name="Richardson P.M."/>
            <person name="Rouze P."/>
            <person name="Sanders I.R."/>
            <person name="Stajich J.E."/>
            <person name="Tunlid A."/>
            <person name="Tuskan G."/>
            <person name="Grigoriev I.V."/>
        </authorList>
    </citation>
    <scope>NUCLEOTIDE SEQUENCE [LARGE SCALE GENOMIC DNA]</scope>
    <source>
        <strain evidence="3">S238N-H82 / ATCC MYA-4686</strain>
    </source>
</reference>
<organism evidence="3">
    <name type="scientific">Laccaria bicolor (strain S238N-H82 / ATCC MYA-4686)</name>
    <name type="common">Bicoloured deceiver</name>
    <name type="synonym">Laccaria laccata var. bicolor</name>
    <dbReference type="NCBI Taxonomy" id="486041"/>
    <lineage>
        <taxon>Eukaryota</taxon>
        <taxon>Fungi</taxon>
        <taxon>Dikarya</taxon>
        <taxon>Basidiomycota</taxon>
        <taxon>Agaricomycotina</taxon>
        <taxon>Agaricomycetes</taxon>
        <taxon>Agaricomycetidae</taxon>
        <taxon>Agaricales</taxon>
        <taxon>Agaricineae</taxon>
        <taxon>Hydnangiaceae</taxon>
        <taxon>Laccaria</taxon>
    </lineage>
</organism>
<gene>
    <name evidence="2" type="ORF">LACBIDRAFT_307409</name>
</gene>
<keyword evidence="3" id="KW-1185">Reference proteome</keyword>
<keyword evidence="1" id="KW-1133">Transmembrane helix</keyword>
<feature type="transmembrane region" description="Helical" evidence="1">
    <location>
        <begin position="40"/>
        <end position="61"/>
    </location>
</feature>
<dbReference type="KEGG" id="lbc:LACBIDRAFT_307409"/>
<dbReference type="RefSeq" id="XP_001886112.1">
    <property type="nucleotide sequence ID" value="XM_001886077.1"/>
</dbReference>
<evidence type="ECO:0000313" key="3">
    <source>
        <dbReference type="Proteomes" id="UP000001194"/>
    </source>
</evidence>
<evidence type="ECO:0000256" key="1">
    <source>
        <dbReference type="SAM" id="Phobius"/>
    </source>
</evidence>
<keyword evidence="1" id="KW-0472">Membrane</keyword>
<sequence length="75" mass="8397">MSLRNSLGSHGNTTQLKNMLKNKIMELVCQDVLIVQQFKFLLINVFGIHNSFIILGVSTIMEVPLPRSNIGPCLK</sequence>
<dbReference type="GeneID" id="6081746"/>
<dbReference type="OrthoDB" id="3091431at2759"/>
<accession>B0DQ28</accession>
<proteinExistence type="predicted"/>
<dbReference type="EMBL" id="DS547125">
    <property type="protein sequence ID" value="EDR03316.1"/>
    <property type="molecule type" value="Genomic_DNA"/>
</dbReference>